<dbReference type="Proteomes" id="UP000030758">
    <property type="component" value="Unassembled WGS sequence"/>
</dbReference>
<organism evidence="1 3">
    <name type="scientific">Trichuris suis</name>
    <name type="common">pig whipworm</name>
    <dbReference type="NCBI Taxonomy" id="68888"/>
    <lineage>
        <taxon>Eukaryota</taxon>
        <taxon>Metazoa</taxon>
        <taxon>Ecdysozoa</taxon>
        <taxon>Nematoda</taxon>
        <taxon>Enoplea</taxon>
        <taxon>Dorylaimia</taxon>
        <taxon>Trichinellida</taxon>
        <taxon>Trichuridae</taxon>
        <taxon>Trichuris</taxon>
    </lineage>
</organism>
<gene>
    <name evidence="1" type="ORF">M513_02933</name>
    <name evidence="2" type="ORF">M514_02933</name>
</gene>
<evidence type="ECO:0000313" key="1">
    <source>
        <dbReference type="EMBL" id="KFD56155.1"/>
    </source>
</evidence>
<keyword evidence="3" id="KW-1185">Reference proteome</keyword>
<name>A0A085MG09_9BILA</name>
<sequence>MQKLIPPMVSGQSEPPIVLFGASQQGQLWPRRTIDIRAIYLKATASAALRGGFDESPVKISNEPLLEFHQYCLVAQAKLKMHVAKVNFELALF</sequence>
<dbReference type="Proteomes" id="UP000030764">
    <property type="component" value="Unassembled WGS sequence"/>
</dbReference>
<dbReference type="EMBL" id="KL367522">
    <property type="protein sequence ID" value="KFD66681.1"/>
    <property type="molecule type" value="Genomic_DNA"/>
</dbReference>
<proteinExistence type="predicted"/>
<protein>
    <submittedName>
        <fullName evidence="1">Uncharacterized protein</fullName>
    </submittedName>
</protein>
<evidence type="ECO:0000313" key="3">
    <source>
        <dbReference type="Proteomes" id="UP000030764"/>
    </source>
</evidence>
<evidence type="ECO:0000313" key="2">
    <source>
        <dbReference type="EMBL" id="KFD66681.1"/>
    </source>
</evidence>
<reference evidence="1 3" key="1">
    <citation type="journal article" date="2014" name="Nat. Genet.">
        <title>Genome and transcriptome of the porcine whipworm Trichuris suis.</title>
        <authorList>
            <person name="Jex A.R."/>
            <person name="Nejsum P."/>
            <person name="Schwarz E.M."/>
            <person name="Hu L."/>
            <person name="Young N.D."/>
            <person name="Hall R.S."/>
            <person name="Korhonen P.K."/>
            <person name="Liao S."/>
            <person name="Thamsborg S."/>
            <person name="Xia J."/>
            <person name="Xu P."/>
            <person name="Wang S."/>
            <person name="Scheerlinck J.P."/>
            <person name="Hofmann A."/>
            <person name="Sternberg P.W."/>
            <person name="Wang J."/>
            <person name="Gasser R.B."/>
        </authorList>
    </citation>
    <scope>NUCLEOTIDE SEQUENCE [LARGE SCALE GENOMIC DNA]</scope>
    <source>
        <strain evidence="2">DCEP-RM93F</strain>
        <strain evidence="1">DCEP-RM93M</strain>
    </source>
</reference>
<dbReference type="EMBL" id="KL363195">
    <property type="protein sequence ID" value="KFD56155.1"/>
    <property type="molecule type" value="Genomic_DNA"/>
</dbReference>
<accession>A0A085MG09</accession>
<dbReference type="AlphaFoldDB" id="A0A085MG09"/>